<reference evidence="1 2" key="1">
    <citation type="submission" date="2019-09" db="EMBL/GenBank/DDBJ databases">
        <title>Draft genome sequence of Ginsengibacter sp. BR5-29.</title>
        <authorList>
            <person name="Im W.-T."/>
        </authorList>
    </citation>
    <scope>NUCLEOTIDE SEQUENCE [LARGE SCALE GENOMIC DNA]</scope>
    <source>
        <strain evidence="1 2">BR5-29</strain>
    </source>
</reference>
<keyword evidence="2" id="KW-1185">Reference proteome</keyword>
<protein>
    <submittedName>
        <fullName evidence="1">Uncharacterized protein</fullName>
    </submittedName>
</protein>
<evidence type="ECO:0000313" key="1">
    <source>
        <dbReference type="EMBL" id="KAA9038134.1"/>
    </source>
</evidence>
<evidence type="ECO:0000313" key="2">
    <source>
        <dbReference type="Proteomes" id="UP000326903"/>
    </source>
</evidence>
<dbReference type="AlphaFoldDB" id="A0A5J5IGN7"/>
<comment type="caution">
    <text evidence="1">The sequence shown here is derived from an EMBL/GenBank/DDBJ whole genome shotgun (WGS) entry which is preliminary data.</text>
</comment>
<accession>A0A5J5IGN7</accession>
<name>A0A5J5IGN7_9BACT</name>
<dbReference type="RefSeq" id="WP_150415694.1">
    <property type="nucleotide sequence ID" value="NZ_VYQF01000004.1"/>
</dbReference>
<proteinExistence type="predicted"/>
<dbReference type="EMBL" id="VYQF01000004">
    <property type="protein sequence ID" value="KAA9038134.1"/>
    <property type="molecule type" value="Genomic_DNA"/>
</dbReference>
<organism evidence="1 2">
    <name type="scientific">Ginsengibacter hankyongi</name>
    <dbReference type="NCBI Taxonomy" id="2607284"/>
    <lineage>
        <taxon>Bacteria</taxon>
        <taxon>Pseudomonadati</taxon>
        <taxon>Bacteroidota</taxon>
        <taxon>Chitinophagia</taxon>
        <taxon>Chitinophagales</taxon>
        <taxon>Chitinophagaceae</taxon>
        <taxon>Ginsengibacter</taxon>
    </lineage>
</organism>
<gene>
    <name evidence="1" type="ORF">FW778_15390</name>
</gene>
<sequence>MQIVIYVFFVSRPNNKAFNITTYISLKRFEPGFVKLHRLFISHLFKKKQNYIPGNQFGHHRDFFPKRNAGKAFH</sequence>
<dbReference type="Proteomes" id="UP000326903">
    <property type="component" value="Unassembled WGS sequence"/>
</dbReference>